<organism evidence="1 2">
    <name type="scientific">Taxus chinensis</name>
    <name type="common">Chinese yew</name>
    <name type="synonym">Taxus wallichiana var. chinensis</name>
    <dbReference type="NCBI Taxonomy" id="29808"/>
    <lineage>
        <taxon>Eukaryota</taxon>
        <taxon>Viridiplantae</taxon>
        <taxon>Streptophyta</taxon>
        <taxon>Embryophyta</taxon>
        <taxon>Tracheophyta</taxon>
        <taxon>Spermatophyta</taxon>
        <taxon>Pinopsida</taxon>
        <taxon>Pinidae</taxon>
        <taxon>Conifers II</taxon>
        <taxon>Cupressales</taxon>
        <taxon>Taxaceae</taxon>
        <taxon>Taxus</taxon>
    </lineage>
</organism>
<reference evidence="1 2" key="1">
    <citation type="journal article" date="2021" name="Nat. Plants">
        <title>The Taxus genome provides insights into paclitaxel biosynthesis.</title>
        <authorList>
            <person name="Xiong X."/>
            <person name="Gou J."/>
            <person name="Liao Q."/>
            <person name="Li Y."/>
            <person name="Zhou Q."/>
            <person name="Bi G."/>
            <person name="Li C."/>
            <person name="Du R."/>
            <person name="Wang X."/>
            <person name="Sun T."/>
            <person name="Guo L."/>
            <person name="Liang H."/>
            <person name="Lu P."/>
            <person name="Wu Y."/>
            <person name="Zhang Z."/>
            <person name="Ro D.K."/>
            <person name="Shang Y."/>
            <person name="Huang S."/>
            <person name="Yan J."/>
        </authorList>
    </citation>
    <scope>NUCLEOTIDE SEQUENCE [LARGE SCALE GENOMIC DNA]</scope>
    <source>
        <strain evidence="1">Ta-2019</strain>
    </source>
</reference>
<proteinExistence type="predicted"/>
<feature type="non-terminal residue" evidence="1">
    <location>
        <position position="54"/>
    </location>
</feature>
<evidence type="ECO:0000313" key="2">
    <source>
        <dbReference type="Proteomes" id="UP000824469"/>
    </source>
</evidence>
<dbReference type="Proteomes" id="UP000824469">
    <property type="component" value="Unassembled WGS sequence"/>
</dbReference>
<sequence>RRHLKDDLDLSGVNFNTPDGNDEAKEFVSWKSKHTLGGIEVEEVSDASKKDFKE</sequence>
<name>A0AA38GAR7_TAXCH</name>
<accession>A0AA38GAR7</accession>
<keyword evidence="2" id="KW-1185">Reference proteome</keyword>
<feature type="non-terminal residue" evidence="1">
    <location>
        <position position="1"/>
    </location>
</feature>
<protein>
    <submittedName>
        <fullName evidence="1">Uncharacterized protein</fullName>
    </submittedName>
</protein>
<comment type="caution">
    <text evidence="1">The sequence shown here is derived from an EMBL/GenBank/DDBJ whole genome shotgun (WGS) entry which is preliminary data.</text>
</comment>
<gene>
    <name evidence="1" type="ORF">KI387_019858</name>
</gene>
<dbReference type="AlphaFoldDB" id="A0AA38GAR7"/>
<evidence type="ECO:0000313" key="1">
    <source>
        <dbReference type="EMBL" id="KAH9318089.1"/>
    </source>
</evidence>
<dbReference type="EMBL" id="JAHRHJ020000004">
    <property type="protein sequence ID" value="KAH9318089.1"/>
    <property type="molecule type" value="Genomic_DNA"/>
</dbReference>